<sequence length="1007" mass="109720">MCEYGGTERIKAIAAERRLPAQKPPPYDGPNLFPAINLSSNLLPPPSSLPPLVAHTSRAPLLVPSLPLPIAEDTPHHGSPAGQRHTGQKDTVTKLATSVYKLASDPYVPLLHHTFLSQHCYRSPVMAGLVIYDTPFDPAMPNSLGQELMTDWNPTLGSFAGSSRRRKNDMTEHTIRSPYQNSPESPYLQGQTVIITNPTPYHLPYPTISGSHLQPVAPPPHRHPVSHLAQPQNYYPHPSDDARAYAAWQSGSPNGFAESSFQHPMASGLAVPFHYAPNEEKMSKKKKGKQPMREAEAVNKSRALKRLRSADSLRSSKKLKREDGTQSQLLTPPSTSGGEIALTPAASHIQAHAEDMMTPIDEAPEILVENESARTQDDISDPSAKSSHRPLVITRHHEEGRKLGLLGIARGELEESKSPEEETKSPRLKTIDVVETDESGKASLATKDVLETEIPWFEENGKVTPPSSPARPQLQTPAAIPTTTRGEEEADDLPEVNSQKVARRLQSFFESPVNVIEQPLVSTRIEMFGRVAVRKSTALSFLQLSTTDSAVEEMKMGEESWGEHLGISPVRATLRPMWPDDEAPWALAGGVMKDRLRREEGEKEALLRRYLEMSSDDSEDEEYEPVYPFSLPSTTAKGKWGRGRGKTVISLMPEEIRECRRRRDDGSARAALLGSLRSRPVPLLPQGVVACVCGNNNANGMGSMVSCAACKTWHHLVCNGIDDISKIGPNWWCSSCNASASGMRTPVHSYTPTRSHSTLGDPRSSAVKSDIDHIALAPSPMFVNNVSSARTPVRGTQQSPQRPRHSRILSYGSDMWAFQEDVVPPSTPVPVLQDRYSTPRINDTPFDVTSTPSRHLDFNFGQPSLFALTPLGGRSRVPSTMLIDGTPVLRATPRNVSGPGGPLEPMSVPSRADFFRELNKGNAPHSAGPSLSLHPSGAASAGAGDRENTHATSSPRWPSLLSAHNLSPSPFGGAGHRRTLSGNKLSSIRSSSRSGLGMGVPEEKEEE</sequence>
<feature type="region of interest" description="Disordered" evidence="4">
    <location>
        <begin position="459"/>
        <end position="494"/>
    </location>
</feature>
<feature type="region of interest" description="Disordered" evidence="4">
    <location>
        <begin position="159"/>
        <end position="186"/>
    </location>
</feature>
<feature type="region of interest" description="Disordered" evidence="4">
    <location>
        <begin position="884"/>
        <end position="1007"/>
    </location>
</feature>
<evidence type="ECO:0000259" key="5">
    <source>
        <dbReference type="SMART" id="SM00249"/>
    </source>
</evidence>
<evidence type="ECO:0000313" key="6">
    <source>
        <dbReference type="EMBL" id="KAL0243938.1"/>
    </source>
</evidence>
<evidence type="ECO:0000256" key="3">
    <source>
        <dbReference type="ARBA" id="ARBA00022833"/>
    </source>
</evidence>
<evidence type="ECO:0000313" key="7">
    <source>
        <dbReference type="Proteomes" id="UP000054399"/>
    </source>
</evidence>
<dbReference type="Gene3D" id="3.30.40.10">
    <property type="entry name" value="Zinc/RING finger domain, C3HC4 (zinc finger)"/>
    <property type="match status" value="1"/>
</dbReference>
<dbReference type="SMART" id="SM00249">
    <property type="entry name" value="PHD"/>
    <property type="match status" value="1"/>
</dbReference>
<dbReference type="PROSITE" id="PS01359">
    <property type="entry name" value="ZF_PHD_1"/>
    <property type="match status" value="1"/>
</dbReference>
<dbReference type="EMBL" id="ATAM02000009">
    <property type="protein sequence ID" value="KAL0243938.1"/>
    <property type="molecule type" value="Genomic_DNA"/>
</dbReference>
<feature type="compositionally biased region" description="Low complexity" evidence="4">
    <location>
        <begin position="980"/>
        <end position="995"/>
    </location>
</feature>
<dbReference type="SUPFAM" id="SSF57903">
    <property type="entry name" value="FYVE/PHD zinc finger"/>
    <property type="match status" value="1"/>
</dbReference>
<feature type="domain" description="Zinc finger PHD-type" evidence="5">
    <location>
        <begin position="690"/>
        <end position="737"/>
    </location>
</feature>
<keyword evidence="7" id="KW-1185">Reference proteome</keyword>
<evidence type="ECO:0000256" key="1">
    <source>
        <dbReference type="ARBA" id="ARBA00022723"/>
    </source>
</evidence>
<dbReference type="RefSeq" id="XP_066612305.1">
    <property type="nucleotide sequence ID" value="XM_066759658.1"/>
</dbReference>
<reference evidence="7" key="1">
    <citation type="submission" date="2015-01" db="EMBL/GenBank/DDBJ databases">
        <title>The Genome Sequence of Cryptococcus gattii MMRL2647.</title>
        <authorList>
            <consortium name="The Broad Institute Genomics Platform"/>
            <person name="Cuomo C."/>
            <person name="Litvintseva A."/>
            <person name="Chen Y."/>
            <person name="Heitman J."/>
            <person name="Sun S."/>
            <person name="Springer D."/>
            <person name="Dromer F."/>
            <person name="Young S."/>
            <person name="Zeng Q."/>
            <person name="Gargeya S."/>
            <person name="Abouelleil A."/>
            <person name="Alvarado L."/>
            <person name="Chapman S.B."/>
            <person name="Gainer-Dewar J."/>
            <person name="Goldberg J."/>
            <person name="Griggs A."/>
            <person name="Gujja S."/>
            <person name="Hansen M."/>
            <person name="Howarth C."/>
            <person name="Imamovic A."/>
            <person name="Larimer J."/>
            <person name="Murphy C."/>
            <person name="Naylor J."/>
            <person name="Pearson M."/>
            <person name="Priest M."/>
            <person name="Roberts A."/>
            <person name="Saif S."/>
            <person name="Shea T."/>
            <person name="Sykes S."/>
            <person name="Wortman J."/>
            <person name="Nusbaum C."/>
            <person name="Birren B."/>
        </authorList>
    </citation>
    <scope>NUCLEOTIDE SEQUENCE [LARGE SCALE GENOMIC DNA]</scope>
    <source>
        <strain evidence="7">IND107</strain>
    </source>
</reference>
<accession>A0ABR3BMB5</accession>
<evidence type="ECO:0000256" key="4">
    <source>
        <dbReference type="SAM" id="MobiDB-lite"/>
    </source>
</evidence>
<proteinExistence type="predicted"/>
<dbReference type="InterPro" id="IPR019786">
    <property type="entry name" value="Zinc_finger_PHD-type_CS"/>
</dbReference>
<dbReference type="PANTHER" id="PTHR46201">
    <property type="entry name" value="PHD FINGER PROTEIN MALE MEIOCYTE DEATH 1-RELATED"/>
    <property type="match status" value="1"/>
</dbReference>
<feature type="compositionally biased region" description="Polar residues" evidence="4">
    <location>
        <begin position="950"/>
        <end position="968"/>
    </location>
</feature>
<evidence type="ECO:0000256" key="2">
    <source>
        <dbReference type="ARBA" id="ARBA00022771"/>
    </source>
</evidence>
<comment type="caution">
    <text evidence="6">The sequence shown here is derived from an EMBL/GenBank/DDBJ whole genome shotgun (WGS) entry which is preliminary data.</text>
</comment>
<dbReference type="Proteomes" id="UP000054399">
    <property type="component" value="Unassembled WGS sequence"/>
</dbReference>
<name>A0ABR3BMB5_9TREE</name>
<keyword evidence="1" id="KW-0479">Metal-binding</keyword>
<dbReference type="InterPro" id="IPR001965">
    <property type="entry name" value="Znf_PHD"/>
</dbReference>
<keyword evidence="3" id="KW-0862">Zinc</keyword>
<dbReference type="GeneID" id="91992057"/>
<organism evidence="6 7">
    <name type="scientific">Cryptococcus tetragattii IND107</name>
    <dbReference type="NCBI Taxonomy" id="1296105"/>
    <lineage>
        <taxon>Eukaryota</taxon>
        <taxon>Fungi</taxon>
        <taxon>Dikarya</taxon>
        <taxon>Basidiomycota</taxon>
        <taxon>Agaricomycotina</taxon>
        <taxon>Tremellomycetes</taxon>
        <taxon>Tremellales</taxon>
        <taxon>Cryptococcaceae</taxon>
        <taxon>Cryptococcus</taxon>
        <taxon>Cryptococcus gattii species complex</taxon>
    </lineage>
</organism>
<gene>
    <name evidence="6" type="ORF">I308_105201</name>
</gene>
<dbReference type="InterPro" id="IPR011011">
    <property type="entry name" value="Znf_FYVE_PHD"/>
</dbReference>
<reference evidence="6 7" key="2">
    <citation type="submission" date="2024-01" db="EMBL/GenBank/DDBJ databases">
        <title>Comparative genomics of Cryptococcus and Kwoniella reveals pathogenesis evolution and contrasting modes of karyotype evolution via chromosome fusion or intercentromeric recombination.</title>
        <authorList>
            <person name="Coelho M.A."/>
            <person name="David-Palma M."/>
            <person name="Shea T."/>
            <person name="Bowers K."/>
            <person name="Mcginley-Smith S."/>
            <person name="Mohammad A.W."/>
            <person name="Gnirke A."/>
            <person name="Yurkov A.M."/>
            <person name="Nowrousian M."/>
            <person name="Sun S."/>
            <person name="Cuomo C.A."/>
            <person name="Heitman J."/>
        </authorList>
    </citation>
    <scope>NUCLEOTIDE SEQUENCE [LARGE SCALE GENOMIC DNA]</scope>
    <source>
        <strain evidence="6 7">IND107</strain>
    </source>
</reference>
<dbReference type="PANTHER" id="PTHR46201:SF9">
    <property type="entry name" value="PHD FINGER PROTEIN MALE MEIOCYTE DEATH 1"/>
    <property type="match status" value="1"/>
</dbReference>
<keyword evidence="2" id="KW-0863">Zinc-finger</keyword>
<dbReference type="Pfam" id="PF00628">
    <property type="entry name" value="PHD"/>
    <property type="match status" value="1"/>
</dbReference>
<dbReference type="InterPro" id="IPR013083">
    <property type="entry name" value="Znf_RING/FYVE/PHD"/>
</dbReference>
<feature type="region of interest" description="Disordered" evidence="4">
    <location>
        <begin position="280"/>
        <end position="340"/>
    </location>
</feature>
<feature type="compositionally biased region" description="Polar residues" evidence="4">
    <location>
        <begin position="325"/>
        <end position="337"/>
    </location>
</feature>
<feature type="compositionally biased region" description="Polar residues" evidence="4">
    <location>
        <begin position="177"/>
        <end position="186"/>
    </location>
</feature>
<dbReference type="InterPro" id="IPR019787">
    <property type="entry name" value="Znf_PHD-finger"/>
</dbReference>
<protein>
    <recommendedName>
        <fullName evidence="5">Zinc finger PHD-type domain-containing protein</fullName>
    </recommendedName>
</protein>
<feature type="compositionally biased region" description="Polar residues" evidence="4">
    <location>
        <begin position="473"/>
        <end position="484"/>
    </location>
</feature>